<reference evidence="7 9" key="1">
    <citation type="submission" date="2020-11" db="EMBL/GenBank/DDBJ databases">
        <title>Carbohydrate-dependent, anaerobic sulfur respiration: A novel catabolism in halophilic archaea.</title>
        <authorList>
            <person name="Sorokin D.Y."/>
            <person name="Messina E."/>
            <person name="Smedile F."/>
            <person name="La Cono V."/>
            <person name="Hallsworth J.E."/>
            <person name="Yakimov M.M."/>
        </authorList>
    </citation>
    <scope>NUCLEOTIDE SEQUENCE</scope>
    <source>
        <strain evidence="7">HSR12-1</strain>
        <strain evidence="8 9">HSR12-2</strain>
    </source>
</reference>
<evidence type="ECO:0000256" key="5">
    <source>
        <dbReference type="ARBA" id="ARBA00022840"/>
    </source>
</evidence>
<dbReference type="InterPro" id="IPR029499">
    <property type="entry name" value="PduO-typ"/>
</dbReference>
<dbReference type="InterPro" id="IPR016030">
    <property type="entry name" value="CblAdoTrfase-like"/>
</dbReference>
<dbReference type="InterPro" id="IPR036451">
    <property type="entry name" value="CblAdoTrfase-like_sf"/>
</dbReference>
<evidence type="ECO:0000256" key="3">
    <source>
        <dbReference type="ARBA" id="ARBA00022679"/>
    </source>
</evidence>
<organism evidence="7 10">
    <name type="scientific">Halapricum desulfuricans</name>
    <dbReference type="NCBI Taxonomy" id="2841257"/>
    <lineage>
        <taxon>Archaea</taxon>
        <taxon>Methanobacteriati</taxon>
        <taxon>Methanobacteriota</taxon>
        <taxon>Stenosarchaea group</taxon>
        <taxon>Halobacteria</taxon>
        <taxon>Halobacteriales</taxon>
        <taxon>Haloarculaceae</taxon>
        <taxon>Halapricum</taxon>
    </lineage>
</organism>
<keyword evidence="5" id="KW-0067">ATP-binding</keyword>
<comment type="subcellular location">
    <subcellularLocation>
        <location evidence="1">Cytoplasm</location>
    </subcellularLocation>
</comment>
<evidence type="ECO:0000256" key="4">
    <source>
        <dbReference type="ARBA" id="ARBA00022741"/>
    </source>
</evidence>
<dbReference type="PANTHER" id="PTHR12213:SF0">
    <property type="entry name" value="CORRINOID ADENOSYLTRANSFERASE MMAB"/>
    <property type="match status" value="1"/>
</dbReference>
<dbReference type="PANTHER" id="PTHR12213">
    <property type="entry name" value="CORRINOID ADENOSYLTRANSFERASE"/>
    <property type="match status" value="1"/>
</dbReference>
<evidence type="ECO:0000256" key="2">
    <source>
        <dbReference type="ARBA" id="ARBA00022490"/>
    </source>
</evidence>
<evidence type="ECO:0000256" key="1">
    <source>
        <dbReference type="ARBA" id="ARBA00004496"/>
    </source>
</evidence>
<evidence type="ECO:0000313" key="9">
    <source>
        <dbReference type="Proteomes" id="UP000662973"/>
    </source>
</evidence>
<dbReference type="GO" id="GO:0005524">
    <property type="term" value="F:ATP binding"/>
    <property type="evidence" value="ECO:0007669"/>
    <property type="project" value="UniProtKB-KW"/>
</dbReference>
<evidence type="ECO:0000313" key="10">
    <source>
        <dbReference type="Proteomes" id="UP000663525"/>
    </source>
</evidence>
<dbReference type="EMBL" id="CP064788">
    <property type="protein sequence ID" value="QSG09114.1"/>
    <property type="molecule type" value="Genomic_DNA"/>
</dbReference>
<accession>A0A897N9G9</accession>
<protein>
    <submittedName>
        <fullName evidence="7">Cob(I)alamin adenosyltransferase</fullName>
    </submittedName>
</protein>
<evidence type="ECO:0000313" key="8">
    <source>
        <dbReference type="EMBL" id="QSG09114.1"/>
    </source>
</evidence>
<dbReference type="GO" id="GO:0005737">
    <property type="term" value="C:cytoplasm"/>
    <property type="evidence" value="ECO:0007669"/>
    <property type="project" value="UniProtKB-SubCell"/>
</dbReference>
<name>A0A897N1H2_9EURY</name>
<keyword evidence="9" id="KW-1185">Reference proteome</keyword>
<keyword evidence="4" id="KW-0547">Nucleotide-binding</keyword>
<sequence>MLVTSERRDMKIYTGRGDDGLTDLRDMSQVSKASPRIEAYGTVDEVNALVGVVRPLEYEDVEDCLREVQNQLHVVQADFATPEPAEDDPVVTESHVEAVEEWIDEFDAELDPLEQFVLPSGSEPGAKLHHARAVCRRAERRAVELAGTQPEINERAIVYLNRLSDLLFTLARVVNKREGNREEHPTY</sequence>
<dbReference type="Proteomes" id="UP000663525">
    <property type="component" value="Chromosome"/>
</dbReference>
<dbReference type="FunFam" id="1.20.1200.10:FF:000003">
    <property type="entry name" value="ATP:cob(I)alamin adenosyltransferase"/>
    <property type="match status" value="1"/>
</dbReference>
<evidence type="ECO:0000313" key="7">
    <source>
        <dbReference type="EMBL" id="QSG04959.1"/>
    </source>
</evidence>
<dbReference type="GO" id="GO:0008817">
    <property type="term" value="F:corrinoid adenosyltransferase activity"/>
    <property type="evidence" value="ECO:0007669"/>
    <property type="project" value="TreeGrafter"/>
</dbReference>
<dbReference type="Gene3D" id="1.20.1200.10">
    <property type="entry name" value="Cobalamin adenosyltransferase-like"/>
    <property type="match status" value="1"/>
</dbReference>
<dbReference type="AlphaFoldDB" id="A0A897N1H2"/>
<feature type="domain" description="Cobalamin adenosyltransferase-like" evidence="6">
    <location>
        <begin position="12"/>
        <end position="174"/>
    </location>
</feature>
<dbReference type="KEGG" id="hds:HSR122_1723"/>
<keyword evidence="3 7" id="KW-0808">Transferase</keyword>
<dbReference type="SUPFAM" id="SSF89028">
    <property type="entry name" value="Cobalamin adenosyltransferase-like"/>
    <property type="match status" value="1"/>
</dbReference>
<accession>A0A897N1H2</accession>
<keyword evidence="2" id="KW-0963">Cytoplasm</keyword>
<gene>
    <name evidence="7" type="primary">pduO</name>
    <name evidence="7" type="ORF">HSR121_0604</name>
    <name evidence="8" type="ORF">HSR122_1723</name>
</gene>
<proteinExistence type="predicted"/>
<dbReference type="Proteomes" id="UP000662973">
    <property type="component" value="Chromosome"/>
</dbReference>
<dbReference type="Pfam" id="PF01923">
    <property type="entry name" value="Cob_adeno_trans"/>
    <property type="match status" value="1"/>
</dbReference>
<evidence type="ECO:0000259" key="6">
    <source>
        <dbReference type="Pfam" id="PF01923"/>
    </source>
</evidence>
<dbReference type="NCBIfam" id="TIGR00636">
    <property type="entry name" value="PduO_Nterm"/>
    <property type="match status" value="1"/>
</dbReference>
<dbReference type="EMBL" id="CP064787">
    <property type="protein sequence ID" value="QSG04959.1"/>
    <property type="molecule type" value="Genomic_DNA"/>
</dbReference>